<dbReference type="eggNOG" id="KOG4177">
    <property type="taxonomic scope" value="Eukaryota"/>
</dbReference>
<feature type="compositionally biased region" description="Acidic residues" evidence="2">
    <location>
        <begin position="494"/>
        <end position="531"/>
    </location>
</feature>
<feature type="compositionally biased region" description="Low complexity" evidence="2">
    <location>
        <begin position="746"/>
        <end position="759"/>
    </location>
</feature>
<evidence type="ECO:0000313" key="4">
    <source>
        <dbReference type="Proteomes" id="UP000005426"/>
    </source>
</evidence>
<protein>
    <recommendedName>
        <fullName evidence="5">VWFA domain-containing protein</fullName>
    </recommendedName>
</protein>
<evidence type="ECO:0000256" key="1">
    <source>
        <dbReference type="SAM" id="Coils"/>
    </source>
</evidence>
<feature type="compositionally biased region" description="Basic and acidic residues" evidence="2">
    <location>
        <begin position="460"/>
        <end position="493"/>
    </location>
</feature>
<dbReference type="OrthoDB" id="2142040at2759"/>
<dbReference type="HOGENOM" id="CLU_284414_0_0_1"/>
<comment type="caution">
    <text evidence="3">The sequence shown here is derived from an EMBL/GenBank/DDBJ whole genome shotgun (WGS) entry which is preliminary data.</text>
</comment>
<organism evidence="3 4">
    <name type="scientific">Hypocrea atroviridis (strain ATCC 20476 / IMI 206040)</name>
    <name type="common">Trichoderma atroviride</name>
    <dbReference type="NCBI Taxonomy" id="452589"/>
    <lineage>
        <taxon>Eukaryota</taxon>
        <taxon>Fungi</taxon>
        <taxon>Dikarya</taxon>
        <taxon>Ascomycota</taxon>
        <taxon>Pezizomycotina</taxon>
        <taxon>Sordariomycetes</taxon>
        <taxon>Hypocreomycetidae</taxon>
        <taxon>Hypocreales</taxon>
        <taxon>Hypocreaceae</taxon>
        <taxon>Trichoderma</taxon>
    </lineage>
</organism>
<feature type="compositionally biased region" description="Basic and acidic residues" evidence="2">
    <location>
        <begin position="545"/>
        <end position="563"/>
    </location>
</feature>
<dbReference type="Gene3D" id="2.120.10.70">
    <property type="entry name" value="Fucose-specific lectin"/>
    <property type="match status" value="1"/>
</dbReference>
<dbReference type="EMBL" id="ABDG02000027">
    <property type="protein sequence ID" value="EHK41816.1"/>
    <property type="molecule type" value="Genomic_DNA"/>
</dbReference>
<dbReference type="STRING" id="452589.G9P8U4"/>
<accession>G9P8U4</accession>
<name>G9P8U4_HYPAI</name>
<dbReference type="PANTHER" id="PTHR34706">
    <property type="entry name" value="SLR1338 PROTEIN"/>
    <property type="match status" value="1"/>
</dbReference>
<feature type="compositionally biased region" description="Polar residues" evidence="2">
    <location>
        <begin position="410"/>
        <end position="419"/>
    </location>
</feature>
<dbReference type="SUPFAM" id="SSF89372">
    <property type="entry name" value="Fucose-specific lectin"/>
    <property type="match status" value="1"/>
</dbReference>
<feature type="coiled-coil region" evidence="1">
    <location>
        <begin position="1044"/>
        <end position="1071"/>
    </location>
</feature>
<feature type="region of interest" description="Disordered" evidence="2">
    <location>
        <begin position="404"/>
        <end position="826"/>
    </location>
</feature>
<feature type="compositionally biased region" description="Basic and acidic residues" evidence="2">
    <location>
        <begin position="657"/>
        <end position="705"/>
    </location>
</feature>
<feature type="compositionally biased region" description="Acidic residues" evidence="2">
    <location>
        <begin position="788"/>
        <end position="802"/>
    </location>
</feature>
<feature type="compositionally biased region" description="Basic and acidic residues" evidence="2">
    <location>
        <begin position="715"/>
        <end position="742"/>
    </location>
</feature>
<feature type="compositionally biased region" description="Basic and acidic residues" evidence="2">
    <location>
        <begin position="581"/>
        <end position="596"/>
    </location>
</feature>
<evidence type="ECO:0008006" key="5">
    <source>
        <dbReference type="Google" id="ProtNLM"/>
    </source>
</evidence>
<proteinExistence type="predicted"/>
<dbReference type="AlphaFoldDB" id="G9P8U4"/>
<evidence type="ECO:0000256" key="2">
    <source>
        <dbReference type="SAM" id="MobiDB-lite"/>
    </source>
</evidence>
<dbReference type="Gene3D" id="2.160.20.80">
    <property type="entry name" value="E3 ubiquitin-protein ligase SopA"/>
    <property type="match status" value="1"/>
</dbReference>
<reference evidence="3 4" key="1">
    <citation type="journal article" date="2011" name="Genome Biol.">
        <title>Comparative genome sequence analysis underscores mycoparasitism as the ancestral life style of Trichoderma.</title>
        <authorList>
            <person name="Kubicek C.P."/>
            <person name="Herrera-Estrella A."/>
            <person name="Seidl-Seiboth V."/>
            <person name="Martinez D.A."/>
            <person name="Druzhinina I.S."/>
            <person name="Thon M."/>
            <person name="Zeilinger S."/>
            <person name="Casas-Flores S."/>
            <person name="Horwitz B.A."/>
            <person name="Mukherjee P.K."/>
            <person name="Mukherjee M."/>
            <person name="Kredics L."/>
            <person name="Alcaraz L.D."/>
            <person name="Aerts A."/>
            <person name="Antal Z."/>
            <person name="Atanasova L."/>
            <person name="Cervantes-Badillo M.G."/>
            <person name="Challacombe J."/>
            <person name="Chertkov O."/>
            <person name="McCluskey K."/>
            <person name="Coulpier F."/>
            <person name="Deshpande N."/>
            <person name="von Doehren H."/>
            <person name="Ebbole D.J."/>
            <person name="Esquivel-Naranjo E.U."/>
            <person name="Fekete E."/>
            <person name="Flipphi M."/>
            <person name="Glaser F."/>
            <person name="Gomez-Rodriguez E.Y."/>
            <person name="Gruber S."/>
            <person name="Han C."/>
            <person name="Henrissat B."/>
            <person name="Hermosa R."/>
            <person name="Hernandez-Onate M."/>
            <person name="Karaffa L."/>
            <person name="Kosti I."/>
            <person name="Le Crom S."/>
            <person name="Lindquist E."/>
            <person name="Lucas S."/>
            <person name="Luebeck M."/>
            <person name="Luebeck P.S."/>
            <person name="Margeot A."/>
            <person name="Metz B."/>
            <person name="Misra M."/>
            <person name="Nevalainen H."/>
            <person name="Omann M."/>
            <person name="Packer N."/>
            <person name="Perrone G."/>
            <person name="Uresti-Rivera E.E."/>
            <person name="Salamov A."/>
            <person name="Schmoll M."/>
            <person name="Seiboth B."/>
            <person name="Shapiro H."/>
            <person name="Sukno S."/>
            <person name="Tamayo-Ramos J.A."/>
            <person name="Tisch D."/>
            <person name="Wiest A."/>
            <person name="Wilkinson H.H."/>
            <person name="Zhang M."/>
            <person name="Coutinho P.M."/>
            <person name="Kenerley C.M."/>
            <person name="Monte E."/>
            <person name="Baker S.E."/>
            <person name="Grigoriev I.V."/>
        </authorList>
    </citation>
    <scope>NUCLEOTIDE SEQUENCE [LARGE SCALE GENOMIC DNA]</scope>
    <source>
        <strain evidence="4">ATCC 20476 / IMI 206040</strain>
    </source>
</reference>
<sequence length="1092" mass="122811">MDRLQEIIRFLTAAGGTPSRDGNNTHFTFEEKGSIRMRTWTGSELIEDELIADEVRPGTSAPIVNGSHKRIFVVHKDSSIKCFIDPLGDGDQVEEDEINDDAPWNEEKIAGVDTQAHPQSQLAVSYDRNTVFVFYQKPDGTLGCLNEYNNQWKDVKLPAVAALDGTPLATCNTNYAVFLFYISTDGTVRYLENREGKWNDVFFSAAKILDPKAERPGSAFRLTVAEDRQPFERIRPLVFCLHNDDLSIIKCRSKKLDTIGRVEGTEFVPCLGKERNKYYFWSPYPFYTMIKRRGKDLAQATISKGLWKQYVKRSTPPQESSATKHLNGLQEPFVDNSGAPMVNNNKTSATVSLETAPVQAIFLPRIPEQRKTPSGIPAQNSVFAGLVRFTDPFNLMGRFFGNGHNDDATQEASKSSTASRDMESDHISNVPLQANGSEMNGREGGTIELNGMDTSTFETEEVRPREAESEEPKNEQDKVDGTEAEEALVRKDEQEADSEGTEEETGSEGTIFEDAETAPSEVEEVDLEEDQSQVIQPEEAQIEDLQTKDLQTKDLQTKERQPEECQPEIVQNKKAQNKKAQNKDLQTEVESKETHIEIAPTGDTQGKEVQAEDAQTEDAQAEDAQTEDVQTEDSQTEDSQTEDAQFEDAQFEDAQFDDARIKGLQTKEVHFDDIQDKQAQNEEFQTKEPQTKEAPTKEAEIKDSEVGVEPEELENERSETSDFEPKELASKSVKGAETKAEDAAETSTTRTPAMMTRAAKPTNARRPTAKPKAETAVAGGSGKRSDTEESESENSDSEDSDCETPTHSKGKGVDYPDAPVPARSRLTTQKAIREDITKFIDESELSSFFSDDPSYLDTVVKNASKYKKKKKNKAKNDAHVQSIARLNIYQPVLYCDDSTSMRDVPLGYGTSLQFINLKSEDVHNNKLTYNDVKKKIDSMRPHGNTRIGTNLYKKILKPLVYDVINSKNRLKRPIFISCITDGCPSGESTEQFKEEILKCVRFLDANDYPRSTVRFQISQIGNDPRADGFLEELRGEILRDPDLKEVLYCTAERLDEKFEELKKNEEMLEQWLLRTLVMPLMGERINTLNFNN</sequence>
<feature type="compositionally biased region" description="Acidic residues" evidence="2">
    <location>
        <begin position="614"/>
        <end position="656"/>
    </location>
</feature>
<keyword evidence="1" id="KW-0175">Coiled coil</keyword>
<evidence type="ECO:0000313" key="3">
    <source>
        <dbReference type="EMBL" id="EHK41816.1"/>
    </source>
</evidence>
<dbReference type="PANTHER" id="PTHR34706:SF3">
    <property type="entry name" value="ANKYRIN REPEAT PROTEIN (AFU_ORTHOLOGUE AFUA_7G06200)"/>
    <property type="match status" value="1"/>
</dbReference>
<dbReference type="Proteomes" id="UP000005426">
    <property type="component" value="Unassembled WGS sequence"/>
</dbReference>
<gene>
    <name evidence="3" type="ORF">TRIATDRAFT_321974</name>
</gene>
<keyword evidence="4" id="KW-1185">Reference proteome</keyword>